<reference evidence="2 3" key="1">
    <citation type="journal article" date="2019" name="Int. J. Syst. Evol. Microbiol.">
        <title>The Global Catalogue of Microorganisms (GCM) 10K type strain sequencing project: providing services to taxonomists for standard genome sequencing and annotation.</title>
        <authorList>
            <consortium name="The Broad Institute Genomics Platform"/>
            <consortium name="The Broad Institute Genome Sequencing Center for Infectious Disease"/>
            <person name="Wu L."/>
            <person name="Ma J."/>
        </authorList>
    </citation>
    <scope>NUCLEOTIDE SEQUENCE [LARGE SCALE GENOMIC DNA]</scope>
    <source>
        <strain evidence="2 3">JCM 10671</strain>
    </source>
</reference>
<protein>
    <recommendedName>
        <fullName evidence="1">PEP-utilising enzyme mobile domain-containing protein</fullName>
    </recommendedName>
</protein>
<dbReference type="PANTHER" id="PTHR43615:SF1">
    <property type="entry name" value="PPDK_N DOMAIN-CONTAINING PROTEIN"/>
    <property type="match status" value="1"/>
</dbReference>
<dbReference type="PANTHER" id="PTHR43615">
    <property type="entry name" value="PHOSPHOENOLPYRUVATE SYNTHASE-RELATED"/>
    <property type="match status" value="1"/>
</dbReference>
<dbReference type="InterPro" id="IPR051549">
    <property type="entry name" value="PEP_Utilizing_Enz"/>
</dbReference>
<comment type="caution">
    <text evidence="2">The sequence shown here is derived from an EMBL/GenBank/DDBJ whole genome shotgun (WGS) entry which is preliminary data.</text>
</comment>
<accession>A0ABN1GRQ7</accession>
<name>A0ABN1GRQ7_9ACTN</name>
<dbReference type="EMBL" id="BAAAHE010000014">
    <property type="protein sequence ID" value="GAA0617548.1"/>
    <property type="molecule type" value="Genomic_DNA"/>
</dbReference>
<evidence type="ECO:0000259" key="1">
    <source>
        <dbReference type="Pfam" id="PF00391"/>
    </source>
</evidence>
<gene>
    <name evidence="2" type="ORF">GCM10009547_19760</name>
</gene>
<organism evidence="2 3">
    <name type="scientific">Sporichthya brevicatena</name>
    <dbReference type="NCBI Taxonomy" id="171442"/>
    <lineage>
        <taxon>Bacteria</taxon>
        <taxon>Bacillati</taxon>
        <taxon>Actinomycetota</taxon>
        <taxon>Actinomycetes</taxon>
        <taxon>Sporichthyales</taxon>
        <taxon>Sporichthyaceae</taxon>
        <taxon>Sporichthya</taxon>
    </lineage>
</organism>
<evidence type="ECO:0000313" key="3">
    <source>
        <dbReference type="Proteomes" id="UP001500957"/>
    </source>
</evidence>
<sequence length="556" mass="59847">MTDPSKPPTEPATELDPTSVTVEAWDPLHAFSRPDEHWTRTNVGEAMPGVLTPLGWTFWGGNAERAFRGAIADMGALTAVERAVPADPNTWTMRPFYGRIGWNVDFFAVMGDRMPGTSAEKVALSLLGRVPPTLASNPTRRFYARVAASMAKVVTTSPREVRTVSAETDQWYRRTIQRLPQMDLAEARACLTEACDVFVRVLIAQGHMTFAVITPLFDAVEALVRRTGVGDAAVLSGSGGAEAGMLADMWAVSKGQLDLPEFLLRHGYHGPGEGEASSRSWREDPAPLLRILEGYRTYDESESPAARDAAAHANYRQMVDEVVASVPVWQRPAVRGLLAAAGRYIPQRGVPKRGMLQSVDVCRGVARRMGALLAADGVLSDPEDVFYLTTHELTASQLPRDVTDLVARRRGRRALYETLVIPSEWRGMPTATRAVDAADEVRRSVAGQNTVSGVGVSPGVIEGVARVVLDADFGEVDDGEILVSPTTDPSWASIMFVSAALVVDIGGALSHAAVVARELGLPCVVNTQVGTSVIRTGDRIRVDGGTGTVEILERAA</sequence>
<dbReference type="InterPro" id="IPR036637">
    <property type="entry name" value="Phosphohistidine_dom_sf"/>
</dbReference>
<dbReference type="Pfam" id="PF00391">
    <property type="entry name" value="PEP-utilizers"/>
    <property type="match status" value="1"/>
</dbReference>
<dbReference type="InterPro" id="IPR008279">
    <property type="entry name" value="PEP-util_enz_mobile_dom"/>
</dbReference>
<dbReference type="Proteomes" id="UP001500957">
    <property type="component" value="Unassembled WGS sequence"/>
</dbReference>
<evidence type="ECO:0000313" key="2">
    <source>
        <dbReference type="EMBL" id="GAA0617548.1"/>
    </source>
</evidence>
<dbReference type="RefSeq" id="WP_344604151.1">
    <property type="nucleotide sequence ID" value="NZ_BAAAHE010000014.1"/>
</dbReference>
<keyword evidence="3" id="KW-1185">Reference proteome</keyword>
<proteinExistence type="predicted"/>
<dbReference type="SUPFAM" id="SSF52009">
    <property type="entry name" value="Phosphohistidine domain"/>
    <property type="match status" value="1"/>
</dbReference>
<feature type="domain" description="PEP-utilising enzyme mobile" evidence="1">
    <location>
        <begin position="477"/>
        <end position="547"/>
    </location>
</feature>
<dbReference type="Gene3D" id="3.50.30.10">
    <property type="entry name" value="Phosphohistidine domain"/>
    <property type="match status" value="1"/>
</dbReference>